<dbReference type="GO" id="GO:0006298">
    <property type="term" value="P:mismatch repair"/>
    <property type="evidence" value="ECO:0007669"/>
    <property type="project" value="TreeGrafter"/>
</dbReference>
<dbReference type="PANTHER" id="PTHR42944">
    <property type="entry name" value="ADENINE DNA GLYCOSYLASE"/>
    <property type="match status" value="1"/>
</dbReference>
<dbReference type="Pfam" id="PF14815">
    <property type="entry name" value="NUDIX_4"/>
    <property type="match status" value="1"/>
</dbReference>
<evidence type="ECO:0000256" key="12">
    <source>
        <dbReference type="ARBA" id="ARBA00023204"/>
    </source>
</evidence>
<proteinExistence type="inferred from homology"/>
<dbReference type="Proteomes" id="UP000051950">
    <property type="component" value="Unassembled WGS sequence"/>
</dbReference>
<evidence type="ECO:0000256" key="6">
    <source>
        <dbReference type="ARBA" id="ARBA00022485"/>
    </source>
</evidence>
<dbReference type="EC" id="3.2.2.31" evidence="4 14"/>
<dbReference type="InterPro" id="IPR023170">
    <property type="entry name" value="HhH_base_excis_C"/>
</dbReference>
<evidence type="ECO:0000256" key="4">
    <source>
        <dbReference type="ARBA" id="ARBA00012045"/>
    </source>
</evidence>
<dbReference type="Gene3D" id="3.90.79.10">
    <property type="entry name" value="Nucleoside Triphosphate Pyrophosphohydrolase"/>
    <property type="match status" value="1"/>
</dbReference>
<dbReference type="GO" id="GO:0051539">
    <property type="term" value="F:4 iron, 4 sulfur cluster binding"/>
    <property type="evidence" value="ECO:0007669"/>
    <property type="project" value="UniProtKB-UniRule"/>
</dbReference>
<evidence type="ECO:0000259" key="15">
    <source>
        <dbReference type="SMART" id="SM00478"/>
    </source>
</evidence>
<dbReference type="Gene3D" id="1.10.1670.10">
    <property type="entry name" value="Helix-hairpin-Helix base-excision DNA repair enzymes (C-terminal)"/>
    <property type="match status" value="1"/>
</dbReference>
<dbReference type="InterPro" id="IPR015797">
    <property type="entry name" value="NUDIX_hydrolase-like_dom_sf"/>
</dbReference>
<keyword evidence="12" id="KW-0234">DNA repair</keyword>
<evidence type="ECO:0000256" key="7">
    <source>
        <dbReference type="ARBA" id="ARBA00022723"/>
    </source>
</evidence>
<feature type="domain" description="HhH-GPD" evidence="15">
    <location>
        <begin position="35"/>
        <end position="186"/>
    </location>
</feature>
<evidence type="ECO:0000256" key="5">
    <source>
        <dbReference type="ARBA" id="ARBA00022023"/>
    </source>
</evidence>
<keyword evidence="13 14" id="KW-0326">Glycosidase</keyword>
<evidence type="ECO:0000256" key="8">
    <source>
        <dbReference type="ARBA" id="ARBA00022763"/>
    </source>
</evidence>
<keyword evidence="9" id="KW-0378">Hydrolase</keyword>
<dbReference type="InterPro" id="IPR005760">
    <property type="entry name" value="A/G_AdeGlyc_MutY"/>
</dbReference>
<sequence length="353" mass="41146">MTFQNELINWYLINKRDLPWRHTKDAYTIWLSEVILQQTRVEQGLPYFNRFLENFPTVADFANATEAKVLKLWQGLGYYSRGRNMHATAQIVVKDYHGIFPNLHDELIKLKGIGEYTAAAISSFSSGEARAVVDGNVFRVLSRFYGLTTPINSPGGKKEFYALANDLLYKQDPALYNQAIMEFGAMQCKPKSPNCSVCPLSQECYAFNHGQVNVLPVKIRKAEQKHRHINYFVCFEDEKVLIRERQAGDIWQHLYDFPSVETTEEYEWSDSSFIDRVKSVFGSKADFTFISAKKHILTHQIIHVQFFALKNYIFNFNKQKELNWVSLSKLDELPQPKVIHDFVLEYFYKDKME</sequence>
<dbReference type="SUPFAM" id="SSF48150">
    <property type="entry name" value="DNA-glycosylase"/>
    <property type="match status" value="1"/>
</dbReference>
<evidence type="ECO:0000256" key="14">
    <source>
        <dbReference type="RuleBase" id="RU365096"/>
    </source>
</evidence>
<evidence type="ECO:0000256" key="13">
    <source>
        <dbReference type="ARBA" id="ARBA00023295"/>
    </source>
</evidence>
<dbReference type="GO" id="GO:0035485">
    <property type="term" value="F:adenine/guanine mispair binding"/>
    <property type="evidence" value="ECO:0007669"/>
    <property type="project" value="TreeGrafter"/>
</dbReference>
<reference evidence="16 17" key="1">
    <citation type="submission" date="2015-11" db="EMBL/GenBank/DDBJ databases">
        <title>Sequence of Pedobacter ginsenosidimutans.</title>
        <authorList>
            <person name="Carson E."/>
            <person name="Keyser V."/>
            <person name="Newman J."/>
            <person name="Miller J."/>
        </authorList>
    </citation>
    <scope>NUCLEOTIDE SEQUENCE [LARGE SCALE GENOMIC DNA]</scope>
    <source>
        <strain evidence="16 17">KACC 14530</strain>
    </source>
</reference>
<dbReference type="PANTHER" id="PTHR42944:SF1">
    <property type="entry name" value="ADENINE DNA GLYCOSYLASE"/>
    <property type="match status" value="1"/>
</dbReference>
<dbReference type="RefSeq" id="WP_057931564.1">
    <property type="nucleotide sequence ID" value="NZ_LMZQ01000003.1"/>
</dbReference>
<keyword evidence="17" id="KW-1185">Reference proteome</keyword>
<dbReference type="OrthoDB" id="9802365at2"/>
<dbReference type="GO" id="GO:0046872">
    <property type="term" value="F:metal ion binding"/>
    <property type="evidence" value="ECO:0007669"/>
    <property type="project" value="UniProtKB-UniRule"/>
</dbReference>
<evidence type="ECO:0000256" key="2">
    <source>
        <dbReference type="ARBA" id="ARBA00002933"/>
    </source>
</evidence>
<dbReference type="GO" id="GO:0032357">
    <property type="term" value="F:oxidized purine DNA binding"/>
    <property type="evidence" value="ECO:0007669"/>
    <property type="project" value="TreeGrafter"/>
</dbReference>
<dbReference type="EMBL" id="LMZQ01000003">
    <property type="protein sequence ID" value="KRT17337.1"/>
    <property type="molecule type" value="Genomic_DNA"/>
</dbReference>
<evidence type="ECO:0000313" key="16">
    <source>
        <dbReference type="EMBL" id="KRT17337.1"/>
    </source>
</evidence>
<dbReference type="SUPFAM" id="SSF55811">
    <property type="entry name" value="Nudix"/>
    <property type="match status" value="1"/>
</dbReference>
<dbReference type="InterPro" id="IPR011257">
    <property type="entry name" value="DNA_glycosylase"/>
</dbReference>
<dbReference type="SMART" id="SM00478">
    <property type="entry name" value="ENDO3c"/>
    <property type="match status" value="1"/>
</dbReference>
<comment type="cofactor">
    <cofactor evidence="14">
        <name>[4Fe-4S] cluster</name>
        <dbReference type="ChEBI" id="CHEBI:49883"/>
    </cofactor>
    <text evidence="14">Binds 1 [4Fe-4S] cluster.</text>
</comment>
<dbReference type="GO" id="GO:0006284">
    <property type="term" value="P:base-excision repair"/>
    <property type="evidence" value="ECO:0007669"/>
    <property type="project" value="UniProtKB-UniRule"/>
</dbReference>
<dbReference type="FunFam" id="1.10.340.30:FF:000002">
    <property type="entry name" value="Adenine DNA glycosylase"/>
    <property type="match status" value="1"/>
</dbReference>
<accession>A0A0T5VUL2</accession>
<dbReference type="GO" id="GO:0000701">
    <property type="term" value="F:purine-specific mismatch base pair DNA N-glycosylase activity"/>
    <property type="evidence" value="ECO:0007669"/>
    <property type="project" value="UniProtKB-EC"/>
</dbReference>
<evidence type="ECO:0000256" key="1">
    <source>
        <dbReference type="ARBA" id="ARBA00000843"/>
    </source>
</evidence>
<dbReference type="CDD" id="cd03431">
    <property type="entry name" value="NUDIX_DNA_Glycosylase_C-MutY"/>
    <property type="match status" value="1"/>
</dbReference>
<keyword evidence="10 14" id="KW-0408">Iron</keyword>
<dbReference type="NCBIfam" id="TIGR01084">
    <property type="entry name" value="mutY"/>
    <property type="match status" value="1"/>
</dbReference>
<name>A0A0T5VUL2_9SPHI</name>
<dbReference type="Pfam" id="PF00730">
    <property type="entry name" value="HhH-GPD"/>
    <property type="match status" value="1"/>
</dbReference>
<keyword evidence="6" id="KW-0004">4Fe-4S</keyword>
<evidence type="ECO:0000313" key="17">
    <source>
        <dbReference type="Proteomes" id="UP000051950"/>
    </source>
</evidence>
<keyword evidence="11" id="KW-0411">Iron-sulfur</keyword>
<dbReference type="Gene3D" id="1.10.340.30">
    <property type="entry name" value="Hypothetical protein, domain 2"/>
    <property type="match status" value="1"/>
</dbReference>
<dbReference type="STRING" id="687842.ASU31_06615"/>
<dbReference type="AlphaFoldDB" id="A0A0T5VUL2"/>
<organism evidence="16 17">
    <name type="scientific">Pedobacter ginsenosidimutans</name>
    <dbReference type="NCBI Taxonomy" id="687842"/>
    <lineage>
        <taxon>Bacteria</taxon>
        <taxon>Pseudomonadati</taxon>
        <taxon>Bacteroidota</taxon>
        <taxon>Sphingobacteriia</taxon>
        <taxon>Sphingobacteriales</taxon>
        <taxon>Sphingobacteriaceae</taxon>
        <taxon>Pedobacter</taxon>
    </lineage>
</organism>
<evidence type="ECO:0000256" key="11">
    <source>
        <dbReference type="ARBA" id="ARBA00023014"/>
    </source>
</evidence>
<dbReference type="Pfam" id="PF00633">
    <property type="entry name" value="HHH"/>
    <property type="match status" value="1"/>
</dbReference>
<comment type="catalytic activity">
    <reaction evidence="1 14">
        <text>Hydrolyzes free adenine bases from 7,8-dihydro-8-oxoguanine:adenine mismatched double-stranded DNA, leaving an apurinic site.</text>
        <dbReference type="EC" id="3.2.2.31"/>
    </reaction>
</comment>
<evidence type="ECO:0000256" key="3">
    <source>
        <dbReference type="ARBA" id="ARBA00008343"/>
    </source>
</evidence>
<gene>
    <name evidence="16" type="ORF">ASU31_06615</name>
</gene>
<dbReference type="InterPro" id="IPR003265">
    <property type="entry name" value="HhH-GPD_domain"/>
</dbReference>
<comment type="caution">
    <text evidence="16">The sequence shown here is derived from an EMBL/GenBank/DDBJ whole genome shotgun (WGS) entry which is preliminary data.</text>
</comment>
<keyword evidence="8 14" id="KW-0227">DNA damage</keyword>
<dbReference type="GO" id="GO:0034039">
    <property type="term" value="F:8-oxo-7,8-dihydroguanine DNA N-glycosylase activity"/>
    <property type="evidence" value="ECO:0007669"/>
    <property type="project" value="TreeGrafter"/>
</dbReference>
<evidence type="ECO:0000256" key="9">
    <source>
        <dbReference type="ARBA" id="ARBA00022801"/>
    </source>
</evidence>
<dbReference type="InterPro" id="IPR044298">
    <property type="entry name" value="MIG/MutY"/>
</dbReference>
<keyword evidence="7" id="KW-0479">Metal-binding</keyword>
<protein>
    <recommendedName>
        <fullName evidence="5 14">Adenine DNA glycosylase</fullName>
        <ecNumber evidence="4 14">3.2.2.31</ecNumber>
    </recommendedName>
</protein>
<evidence type="ECO:0000256" key="10">
    <source>
        <dbReference type="ARBA" id="ARBA00023004"/>
    </source>
</evidence>
<dbReference type="CDD" id="cd00056">
    <property type="entry name" value="ENDO3c"/>
    <property type="match status" value="1"/>
</dbReference>
<comment type="function">
    <text evidence="2">Adenine glycosylase active on G-A mispairs. MutY also corrects error-prone DNA synthesis past GO lesions which are due to the oxidatively damaged form of guanine: 7,8-dihydro-8-oxoguanine (8-oxo-dGTP).</text>
</comment>
<dbReference type="InterPro" id="IPR029119">
    <property type="entry name" value="MutY_C"/>
</dbReference>
<dbReference type="InterPro" id="IPR000445">
    <property type="entry name" value="HhH_motif"/>
</dbReference>
<comment type="similarity">
    <text evidence="3 14">Belongs to the Nth/MutY family.</text>
</comment>